<reference evidence="1 2" key="1">
    <citation type="submission" date="2018-12" db="EMBL/GenBank/DDBJ databases">
        <authorList>
            <consortium name="Pathogen Informatics"/>
        </authorList>
    </citation>
    <scope>NUCLEOTIDE SEQUENCE [LARGE SCALE GENOMIC DNA]</scope>
    <source>
        <strain evidence="1 2">NCTC10036</strain>
    </source>
</reference>
<evidence type="ECO:0000313" key="1">
    <source>
        <dbReference type="EMBL" id="VEI68188.1"/>
    </source>
</evidence>
<sequence>MEAIDFRFSGNITPITNGHRALAISSDIKNSLYTESEFRKKSSKVSTEFIFEKVVPSLINAMEQNVAHRLTAAAVRAGHNTSLYGVDKAGASEIATEILFDAKLTKCIEKNVNRSAVHQKIKFLKSSNQPLLIGLPLFSRKPVSPIKNRGHLPDIGDIHSIMRCAEIAKLLSWVHDYDIHLSIFADGFKYQRACGTPDAMISDYQASLRFWAAKLGIDKYIKIINYEDAVSHTLGPEQTRFRDEVFLNTYHQLHANTAPLFNPDSLHNSLRDIEANVPHGCELRYIFFSIASSVFYQTGDLGNRIIRRCDLAQSTFAKFLAELHGELQGNTSRFTANRDVIASLIFEAWDAALKYVAISLTDRKLDVWRQLQPEGIKLTIHGKPGEIQIRPTNSKLPTMTAQHAVGGLAPTKSGVKVTCEYRIEREAAKEIPVLLENAPSHHKSGGYIPSLMRKMIGSEQPFCYVPENVDNIHKLLSGNYTDA</sequence>
<protein>
    <submittedName>
        <fullName evidence="1">Pyoverdine/dityrosine biosynthesis protein</fullName>
    </submittedName>
</protein>
<dbReference type="Proteomes" id="UP000281904">
    <property type="component" value="Chromosome"/>
</dbReference>
<name>A0A3S4X006_SERRU</name>
<dbReference type="AlphaFoldDB" id="A0A3S4X006"/>
<dbReference type="Pfam" id="PF05141">
    <property type="entry name" value="DIT1_PvcA"/>
    <property type="match status" value="1"/>
</dbReference>
<organism evidence="1 2">
    <name type="scientific">Serratia rubidaea</name>
    <name type="common">Serratia marinorubra</name>
    <dbReference type="NCBI Taxonomy" id="61652"/>
    <lineage>
        <taxon>Bacteria</taxon>
        <taxon>Pseudomonadati</taxon>
        <taxon>Pseudomonadota</taxon>
        <taxon>Gammaproteobacteria</taxon>
        <taxon>Enterobacterales</taxon>
        <taxon>Yersiniaceae</taxon>
        <taxon>Serratia</taxon>
    </lineage>
</organism>
<dbReference type="EMBL" id="LR134493">
    <property type="protein sequence ID" value="VEI68188.1"/>
    <property type="molecule type" value="Genomic_DNA"/>
</dbReference>
<dbReference type="RefSeq" id="WP_126531918.1">
    <property type="nucleotide sequence ID" value="NZ_LR134493.1"/>
</dbReference>
<proteinExistence type="predicted"/>
<dbReference type="InterPro" id="IPR007817">
    <property type="entry name" value="Isocyanide_synthase_DIT1"/>
</dbReference>
<accession>A0A3S4X006</accession>
<evidence type="ECO:0000313" key="2">
    <source>
        <dbReference type="Proteomes" id="UP000281904"/>
    </source>
</evidence>
<gene>
    <name evidence="1" type="ORF">NCTC10036_03224</name>
</gene>